<dbReference type="EMBL" id="JANCLT010000001">
    <property type="protein sequence ID" value="MCP8967278.1"/>
    <property type="molecule type" value="Genomic_DNA"/>
</dbReference>
<dbReference type="GO" id="GO:0004040">
    <property type="term" value="F:amidase activity"/>
    <property type="evidence" value="ECO:0007669"/>
    <property type="project" value="InterPro"/>
</dbReference>
<evidence type="ECO:0000256" key="2">
    <source>
        <dbReference type="SAM" id="SignalP"/>
    </source>
</evidence>
<dbReference type="PANTHER" id="PTHR33308">
    <property type="entry name" value="PEPTIDOGLYCAN HYDROLASE FLGJ"/>
    <property type="match status" value="1"/>
</dbReference>
<evidence type="ECO:0000256" key="1">
    <source>
        <dbReference type="ARBA" id="ARBA00022801"/>
    </source>
</evidence>
<dbReference type="Proteomes" id="UP001156102">
    <property type="component" value="Unassembled WGS sequence"/>
</dbReference>
<reference evidence="4" key="1">
    <citation type="submission" date="2022-07" db="EMBL/GenBank/DDBJ databases">
        <authorList>
            <person name="Li W.-J."/>
            <person name="Deng Q.-Q."/>
        </authorList>
    </citation>
    <scope>NUCLEOTIDE SEQUENCE</scope>
    <source>
        <strain evidence="4">SYSU M60031</strain>
    </source>
</reference>
<feature type="chain" id="PRO_5041458104" evidence="2">
    <location>
        <begin position="18"/>
        <end position="856"/>
    </location>
</feature>
<dbReference type="InterPro" id="IPR002901">
    <property type="entry name" value="MGlyc_endo_b_GlcNAc-like_dom"/>
</dbReference>
<dbReference type="InterPro" id="IPR051056">
    <property type="entry name" value="Glycosyl_Hydrolase_73"/>
</dbReference>
<evidence type="ECO:0000313" key="4">
    <source>
        <dbReference type="EMBL" id="MCP8967278.1"/>
    </source>
</evidence>
<name>A0AA41X4Z1_9BACI</name>
<keyword evidence="1" id="KW-0378">Hydrolase</keyword>
<organism evidence="4 5">
    <name type="scientific">Ectobacillus ponti</name>
    <dbReference type="NCBI Taxonomy" id="2961894"/>
    <lineage>
        <taxon>Bacteria</taxon>
        <taxon>Bacillati</taxon>
        <taxon>Bacillota</taxon>
        <taxon>Bacilli</taxon>
        <taxon>Bacillales</taxon>
        <taxon>Bacillaceae</taxon>
        <taxon>Ectobacillus</taxon>
    </lineage>
</organism>
<keyword evidence="5" id="KW-1185">Reference proteome</keyword>
<gene>
    <name evidence="4" type="ORF">NK662_01830</name>
</gene>
<dbReference type="AlphaFoldDB" id="A0AA41X4Z1"/>
<accession>A0AA41X4Z1</accession>
<dbReference type="Pfam" id="PF01832">
    <property type="entry name" value="Glucosaminidase"/>
    <property type="match status" value="1"/>
</dbReference>
<comment type="caution">
    <text evidence="4">The sequence shown here is derived from an EMBL/GenBank/DDBJ whole genome shotgun (WGS) entry which is preliminary data.</text>
</comment>
<sequence length="856" mass="94768">MKKATSILLAGAILTGAAGTTVVHPIPAFAGQVQTGELGKTIKVNIKIYSAKNPSSGYTVGQLAQGELLAIRSRDAKWAEILYKSKRAYVLLQDIQLVKPAEERGTYLLHNSVNAQFYDAPNLSAATANGAAPQILNASRKLGNWYYISTWLGGKWVYNDAHQLEERKIETLKAEAFLKTSQQQAVYNGPFLYTKTASLLPQQIVAVYRRSGSWYEVQTNSGKKWMYDTKASFVTGVDLSKAEQLGAVRFRFTRAVSAYTLPVSYGTGEVLQPGIVTVSRQLGTWYEVNTPAGKRWIDASGAGSMTKETPIDWAPVQTLGKAALYVGQAVRAFMQPSDFYITEEVLAPGTLYASRKLNNWYEVDTPKGKRWVRAADASPYYVSGKIEDSIGKLPLTKQVMLHNGPFQELATTQALAPQVVRTLARTAGWIQIDTAAGPKWIPDAEGFTADTSTYQWVTASSRGTTKDYAVAYGKYADSQEDKYLVKDGVVMEMQRGFVRAAGPNATVSVYDPQTKQALTYFAKGTDLGFVKTDGNYIYVSYEGKTALLKRAEAQLIPDLTGQPQSYFERAGNLLYRRVYEASSGQYSSYSMGPAPAQLTAGKRYYTYDRTQIGGMDSYEYFNYLPLRVKSSYTAQELNDYINLAYPATLRALYPIPPLLGKAQTFIDTANRYNMNASYLLAHAIHESAWGTSRIAREKNNLFGFRAVDSDPYGGATSFSTFEAGLDYCAKYINDTYFNTSDWRYAGAILGDKARGMNVRYASDSDWGSEIAAYMYRMDAMYGNRDRNRYQLAVMNAGVKQYNASFGVASTVSMPTFAAIRATVTNVQGTFYEITSNNPSSVKLYVRTADVKLIRAY</sequence>
<evidence type="ECO:0000259" key="3">
    <source>
        <dbReference type="SMART" id="SM00047"/>
    </source>
</evidence>
<evidence type="ECO:0000313" key="5">
    <source>
        <dbReference type="Proteomes" id="UP001156102"/>
    </source>
</evidence>
<dbReference type="SMART" id="SM00047">
    <property type="entry name" value="LYZ2"/>
    <property type="match status" value="1"/>
</dbReference>
<feature type="signal peptide" evidence="2">
    <location>
        <begin position="1"/>
        <end position="17"/>
    </location>
</feature>
<keyword evidence="2" id="KW-0732">Signal</keyword>
<protein>
    <submittedName>
        <fullName evidence="4">Glucosaminidase domain-containing protein</fullName>
    </submittedName>
</protein>
<dbReference type="Gene3D" id="1.10.530.10">
    <property type="match status" value="1"/>
</dbReference>
<feature type="domain" description="Mannosyl-glycoprotein endo-beta-N-acetylglucosamidase-like" evidence="3">
    <location>
        <begin position="650"/>
        <end position="783"/>
    </location>
</feature>
<proteinExistence type="predicted"/>
<dbReference type="RefSeq" id="WP_254756759.1">
    <property type="nucleotide sequence ID" value="NZ_JANCLT010000001.1"/>
</dbReference>
<dbReference type="PANTHER" id="PTHR33308:SF9">
    <property type="entry name" value="PEPTIDOGLYCAN HYDROLASE FLGJ"/>
    <property type="match status" value="1"/>
</dbReference>